<feature type="domain" description="Ice-binding protein C-terminal" evidence="2">
    <location>
        <begin position="276"/>
        <end position="301"/>
    </location>
</feature>
<comment type="caution">
    <text evidence="3">The sequence shown here is derived from an EMBL/GenBank/DDBJ whole genome shotgun (WGS) entry which is preliminary data.</text>
</comment>
<dbReference type="Proteomes" id="UP000197468">
    <property type="component" value="Unassembled WGS sequence"/>
</dbReference>
<evidence type="ECO:0000259" key="2">
    <source>
        <dbReference type="Pfam" id="PF07589"/>
    </source>
</evidence>
<reference evidence="3 4" key="1">
    <citation type="journal article" date="2008" name="Int. J. Syst. Evol. Microbiol.">
        <title>Description of Roseateles aquatilis sp. nov. and Roseateles terrae sp. nov., in the class Betaproteobacteria, and emended description of the genus Roseateles.</title>
        <authorList>
            <person name="Gomila M."/>
            <person name="Bowien B."/>
            <person name="Falsen E."/>
            <person name="Moore E.R."/>
            <person name="Lalucat J."/>
        </authorList>
    </citation>
    <scope>NUCLEOTIDE SEQUENCE [LARGE SCALE GENOMIC DNA]</scope>
    <source>
        <strain evidence="3 4">CCUG 48205</strain>
    </source>
</reference>
<protein>
    <recommendedName>
        <fullName evidence="2">Ice-binding protein C-terminal domain-containing protein</fullName>
    </recommendedName>
</protein>
<evidence type="ECO:0000256" key="1">
    <source>
        <dbReference type="SAM" id="MobiDB-lite"/>
    </source>
</evidence>
<evidence type="ECO:0000313" key="3">
    <source>
        <dbReference type="EMBL" id="OWQ93800.1"/>
    </source>
</evidence>
<feature type="region of interest" description="Disordered" evidence="1">
    <location>
        <begin position="1"/>
        <end position="23"/>
    </location>
</feature>
<dbReference type="OrthoDB" id="9153466at2"/>
<proteinExistence type="predicted"/>
<evidence type="ECO:0000313" key="4">
    <source>
        <dbReference type="Proteomes" id="UP000197468"/>
    </source>
</evidence>
<dbReference type="AlphaFoldDB" id="A0A246JMM0"/>
<dbReference type="Pfam" id="PF07589">
    <property type="entry name" value="PEP-CTERM"/>
    <property type="match status" value="1"/>
</dbReference>
<dbReference type="NCBIfam" id="TIGR02595">
    <property type="entry name" value="PEP_CTERM"/>
    <property type="match status" value="1"/>
</dbReference>
<keyword evidence="4" id="KW-1185">Reference proteome</keyword>
<organism evidence="3 4">
    <name type="scientific">Roseateles aquatilis</name>
    <dbReference type="NCBI Taxonomy" id="431061"/>
    <lineage>
        <taxon>Bacteria</taxon>
        <taxon>Pseudomonadati</taxon>
        <taxon>Pseudomonadota</taxon>
        <taxon>Betaproteobacteria</taxon>
        <taxon>Burkholderiales</taxon>
        <taxon>Sphaerotilaceae</taxon>
        <taxon>Roseateles</taxon>
    </lineage>
</organism>
<name>A0A246JMM0_9BURK</name>
<accession>A0A246JMM0</accession>
<dbReference type="EMBL" id="NIOF01000001">
    <property type="protein sequence ID" value="OWQ93800.1"/>
    <property type="molecule type" value="Genomic_DNA"/>
</dbReference>
<gene>
    <name evidence="3" type="ORF">CDN99_05020</name>
</gene>
<dbReference type="InterPro" id="IPR013424">
    <property type="entry name" value="Ice-binding_C"/>
</dbReference>
<sequence length="303" mass="32100">MGPPRIVPLERGGRRSRSSGFPATCLSRSNPTLRAFLTRAKSSPQIHATSDKVLPETFAQTFVLTIDSRAPMKFKPALLAAAAFLASSAYADTVALWDFNKGSTKHTSSMNGAFFETLNGVTTTFVSQAGSSDRNGTGQALNTAGYGTQGTGNMTRGVQFSVDTTAYENIVLTFDQRNSATASAWTALLYTIDGDNWLQATTFRMLRDSVFVNGLTFDFSNIAGVANNESFAVQLVSMFAPGTSAYAATGSGSYGAAGTIRYDMVTFSGTEIVAAAVPEPESLALLLAGLGVMALVRRNRKQA</sequence>